<dbReference type="Proteomes" id="UP000887578">
    <property type="component" value="Unplaced"/>
</dbReference>
<organism evidence="1 2">
    <name type="scientific">Panagrolaimus davidi</name>
    <dbReference type="NCBI Taxonomy" id="227884"/>
    <lineage>
        <taxon>Eukaryota</taxon>
        <taxon>Metazoa</taxon>
        <taxon>Ecdysozoa</taxon>
        <taxon>Nematoda</taxon>
        <taxon>Chromadorea</taxon>
        <taxon>Rhabditida</taxon>
        <taxon>Tylenchina</taxon>
        <taxon>Panagrolaimomorpha</taxon>
        <taxon>Panagrolaimoidea</taxon>
        <taxon>Panagrolaimidae</taxon>
        <taxon>Panagrolaimus</taxon>
    </lineage>
</organism>
<accession>A0A914QJD1</accession>
<dbReference type="WBParaSite" id="PDA_v2.g29711.t1">
    <property type="protein sequence ID" value="PDA_v2.g29711.t1"/>
    <property type="gene ID" value="PDA_v2.g29711"/>
</dbReference>
<dbReference type="AlphaFoldDB" id="A0A914QJD1"/>
<protein>
    <submittedName>
        <fullName evidence="2">Uncharacterized protein</fullName>
    </submittedName>
</protein>
<sequence>MKIPHFMTLDSFKLWNVPEEFDLEFFYIYMKNNEFTEVRLHFGLPLSDGYKIRLNSVIDEIIAAQNHDYFVPWIDFDGMDEEKFDQLESVFYQV</sequence>
<keyword evidence="1" id="KW-1185">Reference proteome</keyword>
<evidence type="ECO:0000313" key="2">
    <source>
        <dbReference type="WBParaSite" id="PDA_v2.g29711.t1"/>
    </source>
</evidence>
<name>A0A914QJD1_9BILA</name>
<proteinExistence type="predicted"/>
<evidence type="ECO:0000313" key="1">
    <source>
        <dbReference type="Proteomes" id="UP000887578"/>
    </source>
</evidence>
<reference evidence="2" key="1">
    <citation type="submission" date="2022-11" db="UniProtKB">
        <authorList>
            <consortium name="WormBaseParasite"/>
        </authorList>
    </citation>
    <scope>IDENTIFICATION</scope>
</reference>